<accession>A0A161PJZ3</accession>
<keyword evidence="1" id="KW-0969">Cilium</keyword>
<protein>
    <submittedName>
        <fullName evidence="1">Flagellar biosynthesis protein FlaG</fullName>
    </submittedName>
</protein>
<dbReference type="InterPro" id="IPR035924">
    <property type="entry name" value="FlaG-like_sf"/>
</dbReference>
<dbReference type="SUPFAM" id="SSF160214">
    <property type="entry name" value="FlaG-like"/>
    <property type="match status" value="1"/>
</dbReference>
<dbReference type="OrthoDB" id="9799867at2"/>
<keyword evidence="2" id="KW-1185">Reference proteome</keyword>
<proteinExistence type="predicted"/>
<dbReference type="InterPro" id="IPR005186">
    <property type="entry name" value="FlaG"/>
</dbReference>
<dbReference type="STRING" id="519424.AZF04_15955"/>
<dbReference type="AlphaFoldDB" id="A0A161PJZ3"/>
<comment type="caution">
    <text evidence="1">The sequence shown here is derived from an EMBL/GenBank/DDBJ whole genome shotgun (WGS) entry which is preliminary data.</text>
</comment>
<evidence type="ECO:0000313" key="2">
    <source>
        <dbReference type="Proteomes" id="UP000075806"/>
    </source>
</evidence>
<sequence length="124" mass="14249">MEIKPTSDAYSTFKAKAANEDQDFKFNFETPTSIVTEGEIKYKKNYQGAIPAEVLMKKVDSMNELLKSNLTTVRFNVHEDLERIYVQLINQDSDEVIKEIPPEEFLDMVATMLKNVGLIVDERI</sequence>
<gene>
    <name evidence="1" type="ORF">AZF04_15955</name>
</gene>
<dbReference type="EMBL" id="LTAO01000005">
    <property type="protein sequence ID" value="KYG33717.1"/>
    <property type="molecule type" value="Genomic_DNA"/>
</dbReference>
<dbReference type="Pfam" id="PF03646">
    <property type="entry name" value="FlaG"/>
    <property type="match status" value="1"/>
</dbReference>
<keyword evidence="1" id="KW-0966">Cell projection</keyword>
<evidence type="ECO:0000313" key="1">
    <source>
        <dbReference type="EMBL" id="KYG33717.1"/>
    </source>
</evidence>
<keyword evidence="1" id="KW-0282">Flagellum</keyword>
<dbReference type="PANTHER" id="PTHR37166">
    <property type="entry name" value="PROTEIN FLAG"/>
    <property type="match status" value="1"/>
</dbReference>
<reference evidence="1" key="1">
    <citation type="submission" date="2016-02" db="EMBL/GenBank/DDBJ databases">
        <title>Genome sequence of Bacillus trypoxylicola KCTC 13244(T).</title>
        <authorList>
            <person name="Jeong H."/>
            <person name="Park S.-H."/>
            <person name="Choi S.-K."/>
        </authorList>
    </citation>
    <scope>NUCLEOTIDE SEQUENCE [LARGE SCALE GENOMIC DNA]</scope>
    <source>
        <strain evidence="1">KCTC 13244</strain>
    </source>
</reference>
<dbReference type="Gene3D" id="3.30.160.170">
    <property type="entry name" value="FlaG-like"/>
    <property type="match status" value="1"/>
</dbReference>
<name>A0A161PJZ3_9BACI</name>
<organism evidence="1 2">
    <name type="scientific">Alkalihalobacillus trypoxylicola</name>
    <dbReference type="NCBI Taxonomy" id="519424"/>
    <lineage>
        <taxon>Bacteria</taxon>
        <taxon>Bacillati</taxon>
        <taxon>Bacillota</taxon>
        <taxon>Bacilli</taxon>
        <taxon>Bacillales</taxon>
        <taxon>Bacillaceae</taxon>
        <taxon>Alkalihalobacillus</taxon>
    </lineage>
</organism>
<dbReference type="PANTHER" id="PTHR37166:SF1">
    <property type="entry name" value="PROTEIN FLAG"/>
    <property type="match status" value="1"/>
</dbReference>
<dbReference type="RefSeq" id="WP_045485208.1">
    <property type="nucleotide sequence ID" value="NZ_LTAO01000005.1"/>
</dbReference>
<dbReference type="Proteomes" id="UP000075806">
    <property type="component" value="Unassembled WGS sequence"/>
</dbReference>